<dbReference type="Proteomes" id="UP001324380">
    <property type="component" value="Chromosome"/>
</dbReference>
<gene>
    <name evidence="1" type="ORF">SNE25_05035</name>
</gene>
<keyword evidence="2" id="KW-1185">Reference proteome</keyword>
<dbReference type="EMBL" id="CP139558">
    <property type="protein sequence ID" value="WPU94883.1"/>
    <property type="molecule type" value="Genomic_DNA"/>
</dbReference>
<proteinExistence type="predicted"/>
<dbReference type="RefSeq" id="WP_321563996.1">
    <property type="nucleotide sequence ID" value="NZ_CP139558.1"/>
</dbReference>
<accession>A0ABZ0TRV6</accession>
<reference evidence="1 2" key="1">
    <citation type="submission" date="2023-11" db="EMBL/GenBank/DDBJ databases">
        <title>Analysis of the Genomes of Mucilaginibacter gossypii cycad 4 and M. sabulilitoris SNA2: microbes with the potential for plant growth promotion.</title>
        <authorList>
            <person name="Hirsch A.M."/>
            <person name="Humm E."/>
            <person name="Rubbi M."/>
            <person name="Del Vecchio G."/>
            <person name="Ha S.M."/>
            <person name="Pellegrini M."/>
            <person name="Gunsalus R.P."/>
        </authorList>
    </citation>
    <scope>NUCLEOTIDE SEQUENCE [LARGE SCALE GENOMIC DNA]</scope>
    <source>
        <strain evidence="1 2">SNA2</strain>
    </source>
</reference>
<organism evidence="1 2">
    <name type="scientific">Mucilaginibacter sabulilitoris</name>
    <dbReference type="NCBI Taxonomy" id="1173583"/>
    <lineage>
        <taxon>Bacteria</taxon>
        <taxon>Pseudomonadati</taxon>
        <taxon>Bacteroidota</taxon>
        <taxon>Sphingobacteriia</taxon>
        <taxon>Sphingobacteriales</taxon>
        <taxon>Sphingobacteriaceae</taxon>
        <taxon>Mucilaginibacter</taxon>
    </lineage>
</organism>
<evidence type="ECO:0000313" key="2">
    <source>
        <dbReference type="Proteomes" id="UP001324380"/>
    </source>
</evidence>
<evidence type="ECO:0000313" key="1">
    <source>
        <dbReference type="EMBL" id="WPU94883.1"/>
    </source>
</evidence>
<name>A0ABZ0TRV6_9SPHI</name>
<sequence>MCFRGNKDLGNSRPFEYFRKTETEMDKTLMQLWLKLVDYLPAITWYISQSL</sequence>
<protein>
    <submittedName>
        <fullName evidence="1">Uncharacterized protein</fullName>
    </submittedName>
</protein>